<dbReference type="Proteomes" id="UP000396862">
    <property type="component" value="Unassembled WGS sequence"/>
</dbReference>
<dbReference type="EMBL" id="PYGC01000004">
    <property type="protein sequence ID" value="PSK83249.1"/>
    <property type="molecule type" value="Genomic_DNA"/>
</dbReference>
<dbReference type="InterPro" id="IPR008274">
    <property type="entry name" value="AldOxase/xan_DH_MoCoBD1"/>
</dbReference>
<accession>A0A2P8CED8</accession>
<keyword evidence="7" id="KW-1185">Reference proteome</keyword>
<dbReference type="Pfam" id="PF02738">
    <property type="entry name" value="MoCoBD_1"/>
    <property type="match status" value="1"/>
</dbReference>
<dbReference type="SUPFAM" id="SSF54665">
    <property type="entry name" value="CO dehydrogenase molybdoprotein N-domain-like"/>
    <property type="match status" value="1"/>
</dbReference>
<proteinExistence type="predicted"/>
<dbReference type="Proteomes" id="UP000240621">
    <property type="component" value="Unassembled WGS sequence"/>
</dbReference>
<evidence type="ECO:0000313" key="4">
    <source>
        <dbReference type="EMBL" id="GET21868.1"/>
    </source>
</evidence>
<dbReference type="SMART" id="SM01008">
    <property type="entry name" value="Ald_Xan_dh_C"/>
    <property type="match status" value="1"/>
</dbReference>
<dbReference type="InterPro" id="IPR016208">
    <property type="entry name" value="Ald_Oxase/xanthine_DH-like"/>
</dbReference>
<dbReference type="PANTHER" id="PTHR11908:SF132">
    <property type="entry name" value="ALDEHYDE OXIDASE 1-RELATED"/>
    <property type="match status" value="1"/>
</dbReference>
<dbReference type="InterPro" id="IPR046867">
    <property type="entry name" value="AldOxase/xan_DH_MoCoBD2"/>
</dbReference>
<evidence type="ECO:0000259" key="3">
    <source>
        <dbReference type="SMART" id="SM01008"/>
    </source>
</evidence>
<dbReference type="PANTHER" id="PTHR11908">
    <property type="entry name" value="XANTHINE DEHYDROGENASE"/>
    <property type="match status" value="1"/>
</dbReference>
<reference evidence="5 6" key="1">
    <citation type="submission" date="2018-03" db="EMBL/GenBank/DDBJ databases">
        <title>Genomic Encyclopedia of Archaeal and Bacterial Type Strains, Phase II (KMG-II): from individual species to whole genera.</title>
        <authorList>
            <person name="Goeker M."/>
        </authorList>
    </citation>
    <scope>NUCLEOTIDE SEQUENCE [LARGE SCALE GENOMIC DNA]</scope>
    <source>
        <strain evidence="5 6">DSM 27267</strain>
    </source>
</reference>
<dbReference type="Gene3D" id="3.90.1170.50">
    <property type="entry name" value="Aldehyde oxidase/xanthine dehydrogenase, a/b hammerhead"/>
    <property type="match status" value="1"/>
</dbReference>
<evidence type="ECO:0000313" key="7">
    <source>
        <dbReference type="Proteomes" id="UP000396862"/>
    </source>
</evidence>
<dbReference type="GO" id="GO:0005506">
    <property type="term" value="F:iron ion binding"/>
    <property type="evidence" value="ECO:0007669"/>
    <property type="project" value="InterPro"/>
</dbReference>
<comment type="caution">
    <text evidence="5">The sequence shown here is derived from an EMBL/GenBank/DDBJ whole genome shotgun (WGS) entry which is preliminary data.</text>
</comment>
<dbReference type="RefSeq" id="WP_211297796.1">
    <property type="nucleotide sequence ID" value="NZ_BLAU01000001.1"/>
</dbReference>
<dbReference type="AlphaFoldDB" id="A0A2P8CED8"/>
<dbReference type="Pfam" id="PF20256">
    <property type="entry name" value="MoCoBD_2"/>
    <property type="match status" value="1"/>
</dbReference>
<evidence type="ECO:0000256" key="1">
    <source>
        <dbReference type="ARBA" id="ARBA00022505"/>
    </source>
</evidence>
<dbReference type="InterPro" id="IPR037165">
    <property type="entry name" value="AldOxase/xan_DH_Mopterin-bd_sf"/>
</dbReference>
<reference evidence="4 7" key="2">
    <citation type="submission" date="2019-10" db="EMBL/GenBank/DDBJ databases">
        <title>Prolixibacter strains distinguished by the presence of nitrate reductase genes were adept at nitrate-dependent anaerobic corrosion of metallic iron and carbon steel.</title>
        <authorList>
            <person name="Iino T."/>
            <person name="Shono N."/>
            <person name="Ito K."/>
            <person name="Nakamura R."/>
            <person name="Sueoka K."/>
            <person name="Harayama S."/>
            <person name="Ohkuma M."/>
        </authorList>
    </citation>
    <scope>NUCLEOTIDE SEQUENCE [LARGE SCALE GENOMIC DNA]</scope>
    <source>
        <strain evidence="4 7">MIC1-1</strain>
    </source>
</reference>
<evidence type="ECO:0000313" key="5">
    <source>
        <dbReference type="EMBL" id="PSK83249.1"/>
    </source>
</evidence>
<name>A0A2P8CED8_9BACT</name>
<dbReference type="Pfam" id="PF01315">
    <property type="entry name" value="Ald_Xan_dh_C"/>
    <property type="match status" value="1"/>
</dbReference>
<dbReference type="EMBL" id="BLAU01000001">
    <property type="protein sequence ID" value="GET21868.1"/>
    <property type="molecule type" value="Genomic_DNA"/>
</dbReference>
<evidence type="ECO:0000256" key="2">
    <source>
        <dbReference type="ARBA" id="ARBA00023002"/>
    </source>
</evidence>
<keyword evidence="2" id="KW-0560">Oxidoreductase</keyword>
<evidence type="ECO:0000313" key="6">
    <source>
        <dbReference type="Proteomes" id="UP000240621"/>
    </source>
</evidence>
<dbReference type="GO" id="GO:0016491">
    <property type="term" value="F:oxidoreductase activity"/>
    <property type="evidence" value="ECO:0007669"/>
    <property type="project" value="UniProtKB-KW"/>
</dbReference>
<dbReference type="SUPFAM" id="SSF56003">
    <property type="entry name" value="Molybdenum cofactor-binding domain"/>
    <property type="match status" value="1"/>
</dbReference>
<sequence length="733" mass="79933">MSYFFDSKNTKQMPKGRVEGIAKVTGKAKYSAEYDIPDVAYGVMVGSTIASGRILKMQVEEAMKAPGVIDILSHENKPYVSGFSGMKEMPDNRFGLPVFYTDKVYYNDQPIAMVVAETIEDAMFAASLVKAEYEEAIPETDFAKKVKEVSLKETENDRGSVGAWENAPYKVDQEYTIAKEIHNPMEMHATIVQWKPNDKLVLYDKNQGVNRVQSVISSLFDIPTDNIHVISEFVGGGFGSGLRVWPHTIAAVMASQQVKRPVKVMLTRPQMFTMVGYRPESWQRVKLGADKDGQFMGIIHQARNNSSKIQGFSDGITRVTRKIYGFKNVKTEEAIVELNLPMPTWNRGPGDTTGCFGVESAIDELCHELKLDPVEVRLKNIAPYEMETGLPWSTNYLNECLEKGAELIGWKNRNPVPGSLKEGDYKVGYGVAVGMWGSGRSYTGASIDMQKDGVITVRTAMTDIGTGTGTGMQNVAHTVTGIPKSMIKIELGNSDFPKAPSQGGSRGMASVSSAVYAASLALKRKVAGYAWPDKDANSLNIDDISLSDKGVTYKDNFVPYADIFSKNNLNDIKVEEFAGPGEERKKYGFCSSAAHFYKVKVHEKTGKIKVDRMVIVVDAGRIINPKAAANQVIGAGAGGIGMGLMEEQLVDFKTGRLIGNDLAGYHFAVNADVPLIEVSFIGKPDPNINPSGAKGLGEVGIIGAAPAIANAVFNATGKRVRDLPITVERFFNA</sequence>
<feature type="domain" description="Aldehyde oxidase/xanthine dehydrogenase a/b hammerhead" evidence="3">
    <location>
        <begin position="25"/>
        <end position="137"/>
    </location>
</feature>
<keyword evidence="1" id="KW-0500">Molybdenum</keyword>
<gene>
    <name evidence="5" type="ORF">CLV93_104179</name>
    <name evidence="4" type="ORF">JCM18694_21140</name>
</gene>
<dbReference type="InterPro" id="IPR036856">
    <property type="entry name" value="Ald_Oxase/Xan_DH_a/b_sf"/>
</dbReference>
<dbReference type="Gene3D" id="3.30.365.10">
    <property type="entry name" value="Aldehyde oxidase/xanthine dehydrogenase, molybdopterin binding domain"/>
    <property type="match status" value="4"/>
</dbReference>
<organism evidence="5 6">
    <name type="scientific">Prolixibacter denitrificans</name>
    <dbReference type="NCBI Taxonomy" id="1541063"/>
    <lineage>
        <taxon>Bacteria</taxon>
        <taxon>Pseudomonadati</taxon>
        <taxon>Bacteroidota</taxon>
        <taxon>Bacteroidia</taxon>
        <taxon>Marinilabiliales</taxon>
        <taxon>Prolixibacteraceae</taxon>
        <taxon>Prolixibacter</taxon>
    </lineage>
</organism>
<protein>
    <submittedName>
        <fullName evidence="4">Aldehyde oxidase</fullName>
    </submittedName>
    <submittedName>
        <fullName evidence="5">Xanthine dehydrogenase YagR molybdenum-binding subunit</fullName>
    </submittedName>
</protein>
<dbReference type="InterPro" id="IPR000674">
    <property type="entry name" value="Ald_Oxase/Xan_DH_a/b"/>
</dbReference>